<evidence type="ECO:0000256" key="1">
    <source>
        <dbReference type="SAM" id="MobiDB-lite"/>
    </source>
</evidence>
<dbReference type="InterPro" id="IPR014056">
    <property type="entry name" value="TypeIITA-like_toxin_pred"/>
</dbReference>
<keyword evidence="3" id="KW-1185">Reference proteome</keyword>
<evidence type="ECO:0000313" key="3">
    <source>
        <dbReference type="Proteomes" id="UP000247832"/>
    </source>
</evidence>
<name>A0A2V5LA13_9MICC</name>
<proteinExistence type="predicted"/>
<dbReference type="NCBIfam" id="TIGR02683">
    <property type="entry name" value="upstrm_HI1419"/>
    <property type="match status" value="1"/>
</dbReference>
<evidence type="ECO:0008006" key="4">
    <source>
        <dbReference type="Google" id="ProtNLM"/>
    </source>
</evidence>
<reference evidence="2 3" key="1">
    <citation type="submission" date="2018-05" db="EMBL/GenBank/DDBJ databases">
        <title>Genetic diversity of glacier-inhabiting Cryobacterium bacteria in China and description of Cryobacterium mengkeensis sp. nov. and Arthrobacter glacialis sp. nov.</title>
        <authorList>
            <person name="Liu Q."/>
            <person name="Xin Y.-H."/>
        </authorList>
    </citation>
    <scope>NUCLEOTIDE SEQUENCE [LARGE SCALE GENOMIC DNA]</scope>
    <source>
        <strain evidence="2 3">LI2</strain>
    </source>
</reference>
<dbReference type="AlphaFoldDB" id="A0A2V5LA13"/>
<sequence>MVDVRPVGNGISELRIDYGPGYRVYYLQDGPRLVPLLCGGNKSNPSDDIKEARRIAKDWKNDDQHD</sequence>
<dbReference type="EMBL" id="QJVD01000014">
    <property type="protein sequence ID" value="PYI66553.1"/>
    <property type="molecule type" value="Genomic_DNA"/>
</dbReference>
<organism evidence="2 3">
    <name type="scientific">Arthrobacter livingstonensis</name>
    <dbReference type="NCBI Taxonomy" id="670078"/>
    <lineage>
        <taxon>Bacteria</taxon>
        <taxon>Bacillati</taxon>
        <taxon>Actinomycetota</taxon>
        <taxon>Actinomycetes</taxon>
        <taxon>Micrococcales</taxon>
        <taxon>Micrococcaceae</taxon>
        <taxon>Arthrobacter</taxon>
    </lineage>
</organism>
<evidence type="ECO:0000313" key="2">
    <source>
        <dbReference type="EMBL" id="PYI66553.1"/>
    </source>
</evidence>
<comment type="caution">
    <text evidence="2">The sequence shown here is derived from an EMBL/GenBank/DDBJ whole genome shotgun (WGS) entry which is preliminary data.</text>
</comment>
<dbReference type="PIRSF" id="PIRSF028744">
    <property type="entry name" value="Addict_mod_HI1419"/>
    <property type="match status" value="1"/>
</dbReference>
<feature type="compositionally biased region" description="Basic and acidic residues" evidence="1">
    <location>
        <begin position="45"/>
        <end position="66"/>
    </location>
</feature>
<gene>
    <name evidence="2" type="ORF">CVV68_13355</name>
</gene>
<dbReference type="PANTHER" id="PTHR41791:SF1">
    <property type="entry name" value="SSL7039 PROTEIN"/>
    <property type="match status" value="1"/>
</dbReference>
<dbReference type="OrthoDB" id="9800258at2"/>
<feature type="region of interest" description="Disordered" evidence="1">
    <location>
        <begin position="41"/>
        <end position="66"/>
    </location>
</feature>
<protein>
    <recommendedName>
        <fullName evidence="4">Addiction module killer protein</fullName>
    </recommendedName>
</protein>
<accession>A0A2V5LA13</accession>
<dbReference type="Proteomes" id="UP000247832">
    <property type="component" value="Unassembled WGS sequence"/>
</dbReference>
<dbReference type="PANTHER" id="PTHR41791">
    <property type="entry name" value="SSL7039 PROTEIN"/>
    <property type="match status" value="1"/>
</dbReference>
<dbReference type="RefSeq" id="WP_110501511.1">
    <property type="nucleotide sequence ID" value="NZ_QJVD01000014.1"/>
</dbReference>